<comment type="caution">
    <text evidence="1">The sequence shown here is derived from an EMBL/GenBank/DDBJ whole genome shotgun (WGS) entry which is preliminary data.</text>
</comment>
<evidence type="ECO:0000313" key="2">
    <source>
        <dbReference type="Proteomes" id="UP000255070"/>
    </source>
</evidence>
<keyword evidence="2" id="KW-1185">Reference proteome</keyword>
<name>A0A8B4S5Q2_COMTE</name>
<dbReference type="Proteomes" id="UP000255070">
    <property type="component" value="Unassembled WGS sequence"/>
</dbReference>
<organism evidence="1 2">
    <name type="scientific">Comamonas testosteroni</name>
    <name type="common">Pseudomonas testosteroni</name>
    <dbReference type="NCBI Taxonomy" id="285"/>
    <lineage>
        <taxon>Bacteria</taxon>
        <taxon>Pseudomonadati</taxon>
        <taxon>Pseudomonadota</taxon>
        <taxon>Betaproteobacteria</taxon>
        <taxon>Burkholderiales</taxon>
        <taxon>Comamonadaceae</taxon>
        <taxon>Comamonas</taxon>
    </lineage>
</organism>
<dbReference type="EMBL" id="UFXL01000001">
    <property type="protein sequence ID" value="SUY78472.1"/>
    <property type="molecule type" value="Genomic_DNA"/>
</dbReference>
<dbReference type="AlphaFoldDB" id="A0A8B4S5Q2"/>
<sequence length="59" mass="6526">MQDRSPFAHYSGVLSEAMRERAAANVPASEAVALNECLKHCDQRLIVADVGKWSWSPEP</sequence>
<protein>
    <submittedName>
        <fullName evidence="1">Uncharacterized protein</fullName>
    </submittedName>
</protein>
<reference evidence="1 2" key="1">
    <citation type="submission" date="2018-06" db="EMBL/GenBank/DDBJ databases">
        <authorList>
            <consortium name="Pathogen Informatics"/>
            <person name="Doyle S."/>
        </authorList>
    </citation>
    <scope>NUCLEOTIDE SEQUENCE [LARGE SCALE GENOMIC DNA]</scope>
    <source>
        <strain evidence="1 2">NCTC10698</strain>
    </source>
</reference>
<gene>
    <name evidence="1" type="ORF">NCTC10698_03388</name>
</gene>
<evidence type="ECO:0000313" key="1">
    <source>
        <dbReference type="EMBL" id="SUY78472.1"/>
    </source>
</evidence>
<proteinExistence type="predicted"/>
<accession>A0A8B4S5Q2</accession>